<dbReference type="KEGG" id="tact:SG35_003845"/>
<dbReference type="EMBL" id="CP059735">
    <property type="protein sequence ID" value="WDD99815.1"/>
    <property type="molecule type" value="Genomic_DNA"/>
</dbReference>
<dbReference type="GO" id="GO:0016491">
    <property type="term" value="F:oxidoreductase activity"/>
    <property type="evidence" value="ECO:0007669"/>
    <property type="project" value="InterPro"/>
</dbReference>
<dbReference type="InterPro" id="IPR036291">
    <property type="entry name" value="NAD(P)-bd_dom_sf"/>
</dbReference>
<dbReference type="AlphaFoldDB" id="A0AAE9YRE1"/>
<dbReference type="InterPro" id="IPR013154">
    <property type="entry name" value="ADH-like_N"/>
</dbReference>
<protein>
    <submittedName>
        <fullName evidence="2">NADP-dependent oxidoreductase</fullName>
    </submittedName>
</protein>
<feature type="domain" description="Enoyl reductase (ER)" evidence="1">
    <location>
        <begin position="14"/>
        <end position="332"/>
    </location>
</feature>
<name>A0AAE9YRE1_9GAMM</name>
<evidence type="ECO:0000313" key="3">
    <source>
        <dbReference type="Proteomes" id="UP000032568"/>
    </source>
</evidence>
<dbReference type="Gene3D" id="3.90.180.10">
    <property type="entry name" value="Medium-chain alcohol dehydrogenases, catalytic domain"/>
    <property type="match status" value="1"/>
</dbReference>
<evidence type="ECO:0000259" key="1">
    <source>
        <dbReference type="SMART" id="SM00829"/>
    </source>
</evidence>
<dbReference type="CDD" id="cd05289">
    <property type="entry name" value="MDR_like_2"/>
    <property type="match status" value="1"/>
</dbReference>
<dbReference type="Proteomes" id="UP000032568">
    <property type="component" value="Chromosome"/>
</dbReference>
<dbReference type="InterPro" id="IPR052733">
    <property type="entry name" value="Chloroplast_QOR"/>
</dbReference>
<dbReference type="SMART" id="SM00829">
    <property type="entry name" value="PKS_ER"/>
    <property type="match status" value="1"/>
</dbReference>
<dbReference type="RefSeq" id="WP_044831943.1">
    <property type="nucleotide sequence ID" value="NZ_CP059735.1"/>
</dbReference>
<dbReference type="Pfam" id="PF13602">
    <property type="entry name" value="ADH_zinc_N_2"/>
    <property type="match status" value="1"/>
</dbReference>
<dbReference type="Gene3D" id="3.40.50.720">
    <property type="entry name" value="NAD(P)-binding Rossmann-like Domain"/>
    <property type="match status" value="1"/>
</dbReference>
<dbReference type="SUPFAM" id="SSF51735">
    <property type="entry name" value="NAD(P)-binding Rossmann-fold domains"/>
    <property type="match status" value="1"/>
</dbReference>
<proteinExistence type="predicted"/>
<evidence type="ECO:0000313" key="2">
    <source>
        <dbReference type="EMBL" id="WDD99815.1"/>
    </source>
</evidence>
<dbReference type="PANTHER" id="PTHR44013">
    <property type="entry name" value="ZINC-TYPE ALCOHOL DEHYDROGENASE-LIKE PROTEIN C16A3.02C"/>
    <property type="match status" value="1"/>
</dbReference>
<keyword evidence="3" id="KW-1185">Reference proteome</keyword>
<dbReference type="PANTHER" id="PTHR44013:SF1">
    <property type="entry name" value="ZINC-TYPE ALCOHOL DEHYDROGENASE-LIKE PROTEIN C16A3.02C"/>
    <property type="match status" value="1"/>
</dbReference>
<dbReference type="InterPro" id="IPR011032">
    <property type="entry name" value="GroES-like_sf"/>
</dbReference>
<reference evidence="2 3" key="1">
    <citation type="journal article" date="2015" name="Genome Announc.">
        <title>Draft Genome Sequences of Marine Isolates of Thalassomonas viridans and Thalassomonas actiniarum.</title>
        <authorList>
            <person name="Olonade I."/>
            <person name="van Zyl L.J."/>
            <person name="Trindade M."/>
        </authorList>
    </citation>
    <scope>NUCLEOTIDE SEQUENCE [LARGE SCALE GENOMIC DNA]</scope>
    <source>
        <strain evidence="2 3">A5K-106</strain>
    </source>
</reference>
<accession>A0AAE9YRE1</accession>
<gene>
    <name evidence="2" type="ORF">SG35_003845</name>
</gene>
<dbReference type="InterPro" id="IPR020843">
    <property type="entry name" value="ER"/>
</dbReference>
<organism evidence="2 3">
    <name type="scientific">Thalassomonas actiniarum</name>
    <dbReference type="NCBI Taxonomy" id="485447"/>
    <lineage>
        <taxon>Bacteria</taxon>
        <taxon>Pseudomonadati</taxon>
        <taxon>Pseudomonadota</taxon>
        <taxon>Gammaproteobacteria</taxon>
        <taxon>Alteromonadales</taxon>
        <taxon>Colwelliaceae</taxon>
        <taxon>Thalassomonas</taxon>
    </lineage>
</organism>
<dbReference type="SUPFAM" id="SSF50129">
    <property type="entry name" value="GroES-like"/>
    <property type="match status" value="1"/>
</dbReference>
<reference evidence="2 3" key="2">
    <citation type="journal article" date="2022" name="Mar. Drugs">
        <title>Bioassay-Guided Fractionation Leads to the Detection of Cholic Acid Generated by the Rare Thalassomonas sp.</title>
        <authorList>
            <person name="Pheiffer F."/>
            <person name="Schneider Y.K."/>
            <person name="Hansen E.H."/>
            <person name="Andersen J.H."/>
            <person name="Isaksson J."/>
            <person name="Busche T."/>
            <person name="R C."/>
            <person name="Kalinowski J."/>
            <person name="Zyl L.V."/>
            <person name="Trindade M."/>
        </authorList>
    </citation>
    <scope>NUCLEOTIDE SEQUENCE [LARGE SCALE GENOMIC DNA]</scope>
    <source>
        <strain evidence="2 3">A5K-106</strain>
    </source>
</reference>
<sequence length="339" mass="35380">MNKSMKAAAITQWGDAGVFQLIQIPVPAPAADEVLVKVAYAGVNPADWKMRAGYLKSQLPATDAPLVLGLDASGVVVATGEQVSEFAEGDRVACASNLFSTGAPGAYAEYLVVSKNKVARLPDTVSLQAAATLPIAAITAKQALFAGDKGNLQPGENVKVLINGASGGVGSFAVQLAKWAGAEVATSCSSANLDYIKSLGADCLIDYKTQDIAHELRRWAPQGVDLLLDAISAGSLEDPFALLKPGGKLVSIATLTDDGDVEADMARAQQRGVSKILAFVSDANLGKEMAQLLELVSTGKMTVPATEVFPLDKVVQAHQKLETGHVRGKLLLRLCAELQ</sequence>
<dbReference type="Pfam" id="PF08240">
    <property type="entry name" value="ADH_N"/>
    <property type="match status" value="1"/>
</dbReference>